<protein>
    <submittedName>
        <fullName evidence="2">Transglutaminase family protein</fullName>
    </submittedName>
</protein>
<name>A0A4R5DJ22_9BACT</name>
<dbReference type="Pfam" id="PF08379">
    <property type="entry name" value="Bact_transglu_N"/>
    <property type="match status" value="1"/>
</dbReference>
<dbReference type="Gene3D" id="3.10.620.30">
    <property type="match status" value="1"/>
</dbReference>
<dbReference type="PANTHER" id="PTHR33490:SF1">
    <property type="entry name" value="SLL1233 PROTEIN"/>
    <property type="match status" value="1"/>
</dbReference>
<accession>A0A4R5DJ22</accession>
<organism evidence="2 3">
    <name type="scientific">Dyadobacter psychrotolerans</name>
    <dbReference type="NCBI Taxonomy" id="2541721"/>
    <lineage>
        <taxon>Bacteria</taxon>
        <taxon>Pseudomonadati</taxon>
        <taxon>Bacteroidota</taxon>
        <taxon>Cytophagia</taxon>
        <taxon>Cytophagales</taxon>
        <taxon>Spirosomataceae</taxon>
        <taxon>Dyadobacter</taxon>
    </lineage>
</organism>
<evidence type="ECO:0000313" key="2">
    <source>
        <dbReference type="EMBL" id="TDE11944.1"/>
    </source>
</evidence>
<dbReference type="Proteomes" id="UP000294850">
    <property type="component" value="Unassembled WGS sequence"/>
</dbReference>
<keyword evidence="3" id="KW-1185">Reference proteome</keyword>
<dbReference type="PANTHER" id="PTHR33490">
    <property type="entry name" value="BLR5614 PROTEIN-RELATED"/>
    <property type="match status" value="1"/>
</dbReference>
<dbReference type="RefSeq" id="WP_131960654.1">
    <property type="nucleotide sequence ID" value="NZ_SMFL01000010.1"/>
</dbReference>
<dbReference type="InterPro" id="IPR013589">
    <property type="entry name" value="Bac_transglu_N"/>
</dbReference>
<evidence type="ECO:0000259" key="1">
    <source>
        <dbReference type="SMART" id="SM00460"/>
    </source>
</evidence>
<evidence type="ECO:0000313" key="3">
    <source>
        <dbReference type="Proteomes" id="UP000294850"/>
    </source>
</evidence>
<reference evidence="2 3" key="1">
    <citation type="submission" date="2019-03" db="EMBL/GenBank/DDBJ databases">
        <title>Dyadobacter AR-3-6 sp. nov., isolated from arctic soil.</title>
        <authorList>
            <person name="Chaudhary D.K."/>
        </authorList>
    </citation>
    <scope>NUCLEOTIDE SEQUENCE [LARGE SCALE GENOMIC DNA]</scope>
    <source>
        <strain evidence="2 3">AR-3-6</strain>
    </source>
</reference>
<dbReference type="InterPro" id="IPR002931">
    <property type="entry name" value="Transglutaminase-like"/>
</dbReference>
<dbReference type="SMART" id="SM00460">
    <property type="entry name" value="TGc"/>
    <property type="match status" value="1"/>
</dbReference>
<sequence>MNLKVHHSLHYTYDNPVVLDQHTLYIYPRPYPNQRVIDYSLFIDPRPSNIVRNVDTEGNSQQVAFFFNGPVTGLTVDVVMTVTSEPFNVFDFVLFPFSTKNFPFLYEDRIYKYLIPYLSRNDVTNNVEQFARKIAAGVNWETVPFLVQLSQYISENFIYRNREFGMAYPPDDTLRDRMGSCRDYSRLFISACRSLGIAARFVSGYLYGNPLQAHELHAWVEVYLPGAGWRGFDPTEGKAIINNHISLGASADFDQLAPVMGSFRGFANASLVTRVDIEMV</sequence>
<dbReference type="EMBL" id="SMFL01000010">
    <property type="protein sequence ID" value="TDE11944.1"/>
    <property type="molecule type" value="Genomic_DNA"/>
</dbReference>
<proteinExistence type="predicted"/>
<dbReference type="AlphaFoldDB" id="A0A4R5DJ22"/>
<feature type="domain" description="Transglutaminase-like" evidence="1">
    <location>
        <begin position="173"/>
        <end position="236"/>
    </location>
</feature>
<dbReference type="OrthoDB" id="9804872at2"/>
<dbReference type="InterPro" id="IPR038765">
    <property type="entry name" value="Papain-like_cys_pep_sf"/>
</dbReference>
<comment type="caution">
    <text evidence="2">The sequence shown here is derived from an EMBL/GenBank/DDBJ whole genome shotgun (WGS) entry which is preliminary data.</text>
</comment>
<gene>
    <name evidence="2" type="ORF">E0F88_23095</name>
</gene>
<dbReference type="Pfam" id="PF01841">
    <property type="entry name" value="Transglut_core"/>
    <property type="match status" value="1"/>
</dbReference>
<dbReference type="SUPFAM" id="SSF54001">
    <property type="entry name" value="Cysteine proteinases"/>
    <property type="match status" value="1"/>
</dbReference>